<protein>
    <recommendedName>
        <fullName evidence="9">Dof zinc finger protein</fullName>
    </recommendedName>
</protein>
<evidence type="ECO:0000256" key="5">
    <source>
        <dbReference type="ARBA" id="ARBA00023125"/>
    </source>
</evidence>
<comment type="caution">
    <text evidence="11">The sequence shown here is derived from an EMBL/GenBank/DDBJ whole genome shotgun (WGS) entry which is preliminary data.</text>
</comment>
<sequence length="258" mass="28396">MADRDLQCWSDGHRSSATALRRAKQGLKCPRCESPNTKFCYYNNYSLSQPRHFCKTCRRYWTEGGALRNVPVGGGCRKSKKFRSPAESRRHEIGLPPVIPRFDDHRPAASEPVLFSPAAMAFDYPLNINAAGACGSTVNDDATNVSSIGLLRSTNEDLHWKLQKQKLAVLLGGEGADREDDQRELIIYSQTEPTPAEEACGGSGSGNVQNSTAWFSECSNYAMLPSSTIVNINNTSSSDTSYWNEGVPAWNDKLTPLP</sequence>
<dbReference type="GO" id="GO:0005634">
    <property type="term" value="C:nucleus"/>
    <property type="evidence" value="ECO:0007669"/>
    <property type="project" value="UniProtKB-SubCell"/>
</dbReference>
<dbReference type="InterPro" id="IPR045174">
    <property type="entry name" value="Dof"/>
</dbReference>
<keyword evidence="4 9" id="KW-0805">Transcription regulation</keyword>
<dbReference type="OrthoDB" id="1927254at2759"/>
<proteinExistence type="predicted"/>
<dbReference type="AlphaFoldDB" id="A0A8J5I5I8"/>
<evidence type="ECO:0000313" key="12">
    <source>
        <dbReference type="Proteomes" id="UP000734854"/>
    </source>
</evidence>
<dbReference type="PROSITE" id="PS50884">
    <property type="entry name" value="ZF_DOF_2"/>
    <property type="match status" value="1"/>
</dbReference>
<accession>A0A8J5I5I8</accession>
<evidence type="ECO:0000256" key="2">
    <source>
        <dbReference type="ARBA" id="ARBA00022771"/>
    </source>
</evidence>
<keyword evidence="2 8" id="KW-0863">Zinc-finger</keyword>
<dbReference type="Proteomes" id="UP000734854">
    <property type="component" value="Unassembled WGS sequence"/>
</dbReference>
<keyword evidence="12" id="KW-1185">Reference proteome</keyword>
<reference evidence="11 12" key="1">
    <citation type="submission" date="2020-08" db="EMBL/GenBank/DDBJ databases">
        <title>Plant Genome Project.</title>
        <authorList>
            <person name="Zhang R.-G."/>
        </authorList>
    </citation>
    <scope>NUCLEOTIDE SEQUENCE [LARGE SCALE GENOMIC DNA]</scope>
    <source>
        <tissue evidence="11">Rhizome</tissue>
    </source>
</reference>
<dbReference type="GO" id="GO:0008270">
    <property type="term" value="F:zinc ion binding"/>
    <property type="evidence" value="ECO:0007669"/>
    <property type="project" value="UniProtKB-KW"/>
</dbReference>
<dbReference type="InterPro" id="IPR003851">
    <property type="entry name" value="Znf_Dof"/>
</dbReference>
<evidence type="ECO:0000259" key="10">
    <source>
        <dbReference type="PROSITE" id="PS50884"/>
    </source>
</evidence>
<dbReference type="GO" id="GO:0003677">
    <property type="term" value="F:DNA binding"/>
    <property type="evidence" value="ECO:0007669"/>
    <property type="project" value="UniProtKB-UniRule"/>
</dbReference>
<dbReference type="PANTHER" id="PTHR31992">
    <property type="entry name" value="DOF ZINC FINGER PROTEIN DOF1.4-RELATED"/>
    <property type="match status" value="1"/>
</dbReference>
<evidence type="ECO:0000256" key="4">
    <source>
        <dbReference type="ARBA" id="ARBA00023015"/>
    </source>
</evidence>
<keyword evidence="6 9" id="KW-0804">Transcription</keyword>
<evidence type="ECO:0000256" key="8">
    <source>
        <dbReference type="PROSITE-ProRule" id="PRU00071"/>
    </source>
</evidence>
<evidence type="ECO:0000256" key="7">
    <source>
        <dbReference type="ARBA" id="ARBA00023242"/>
    </source>
</evidence>
<keyword evidence="5 8" id="KW-0238">DNA-binding</keyword>
<dbReference type="Pfam" id="PF02701">
    <property type="entry name" value="Zn_ribbon_Dof"/>
    <property type="match status" value="1"/>
</dbReference>
<evidence type="ECO:0000313" key="11">
    <source>
        <dbReference type="EMBL" id="KAG6537591.1"/>
    </source>
</evidence>
<gene>
    <name evidence="11" type="ORF">ZIOFF_002685</name>
</gene>
<evidence type="ECO:0000256" key="6">
    <source>
        <dbReference type="ARBA" id="ARBA00023163"/>
    </source>
</evidence>
<dbReference type="GO" id="GO:0003700">
    <property type="term" value="F:DNA-binding transcription factor activity"/>
    <property type="evidence" value="ECO:0007669"/>
    <property type="project" value="UniProtKB-UniRule"/>
</dbReference>
<feature type="domain" description="Dof-type" evidence="10">
    <location>
        <begin position="27"/>
        <end position="81"/>
    </location>
</feature>
<keyword evidence="7 8" id="KW-0539">Nucleus</keyword>
<organism evidence="11 12">
    <name type="scientific">Zingiber officinale</name>
    <name type="common">Ginger</name>
    <name type="synonym">Amomum zingiber</name>
    <dbReference type="NCBI Taxonomy" id="94328"/>
    <lineage>
        <taxon>Eukaryota</taxon>
        <taxon>Viridiplantae</taxon>
        <taxon>Streptophyta</taxon>
        <taxon>Embryophyta</taxon>
        <taxon>Tracheophyta</taxon>
        <taxon>Spermatophyta</taxon>
        <taxon>Magnoliopsida</taxon>
        <taxon>Liliopsida</taxon>
        <taxon>Zingiberales</taxon>
        <taxon>Zingiberaceae</taxon>
        <taxon>Zingiber</taxon>
    </lineage>
</organism>
<evidence type="ECO:0000256" key="1">
    <source>
        <dbReference type="ARBA" id="ARBA00022723"/>
    </source>
</evidence>
<keyword evidence="3 9" id="KW-0862">Zinc</keyword>
<keyword evidence="1 9" id="KW-0479">Metal-binding</keyword>
<comment type="function">
    <text evidence="9">Transcription factor that binds specifically to a 5'-AA[AG]G-3' consensus core sequence.</text>
</comment>
<dbReference type="PANTHER" id="PTHR31992:SF313">
    <property type="entry name" value="DOF ZINC FINGER PROTEIN DOF5.7"/>
    <property type="match status" value="1"/>
</dbReference>
<evidence type="ECO:0000256" key="9">
    <source>
        <dbReference type="RuleBase" id="RU369094"/>
    </source>
</evidence>
<comment type="subcellular location">
    <subcellularLocation>
        <location evidence="8 9">Nucleus</location>
    </subcellularLocation>
</comment>
<dbReference type="PROSITE" id="PS01361">
    <property type="entry name" value="ZF_DOF_1"/>
    <property type="match status" value="1"/>
</dbReference>
<name>A0A8J5I5I8_ZINOF</name>
<evidence type="ECO:0000256" key="3">
    <source>
        <dbReference type="ARBA" id="ARBA00022833"/>
    </source>
</evidence>
<dbReference type="EMBL" id="JACMSC010000001">
    <property type="protein sequence ID" value="KAG6537591.1"/>
    <property type="molecule type" value="Genomic_DNA"/>
</dbReference>